<organism evidence="1 2">
    <name type="scientific">Lottia gigantea</name>
    <name type="common">Giant owl limpet</name>
    <dbReference type="NCBI Taxonomy" id="225164"/>
    <lineage>
        <taxon>Eukaryota</taxon>
        <taxon>Metazoa</taxon>
        <taxon>Spiralia</taxon>
        <taxon>Lophotrochozoa</taxon>
        <taxon>Mollusca</taxon>
        <taxon>Gastropoda</taxon>
        <taxon>Patellogastropoda</taxon>
        <taxon>Lottioidea</taxon>
        <taxon>Lottiidae</taxon>
        <taxon>Lottia</taxon>
    </lineage>
</organism>
<dbReference type="EMBL" id="KB203969">
    <property type="protein sequence ID" value="ESO82231.1"/>
    <property type="molecule type" value="Genomic_DNA"/>
</dbReference>
<dbReference type="Proteomes" id="UP000030746">
    <property type="component" value="Unassembled WGS sequence"/>
</dbReference>
<reference evidence="1 2" key="1">
    <citation type="journal article" date="2013" name="Nature">
        <title>Insights into bilaterian evolution from three spiralian genomes.</title>
        <authorList>
            <person name="Simakov O."/>
            <person name="Marletaz F."/>
            <person name="Cho S.J."/>
            <person name="Edsinger-Gonzales E."/>
            <person name="Havlak P."/>
            <person name="Hellsten U."/>
            <person name="Kuo D.H."/>
            <person name="Larsson T."/>
            <person name="Lv J."/>
            <person name="Arendt D."/>
            <person name="Savage R."/>
            <person name="Osoegawa K."/>
            <person name="de Jong P."/>
            <person name="Grimwood J."/>
            <person name="Chapman J.A."/>
            <person name="Shapiro H."/>
            <person name="Aerts A."/>
            <person name="Otillar R.P."/>
            <person name="Terry A.Y."/>
            <person name="Boore J.L."/>
            <person name="Grigoriev I.V."/>
            <person name="Lindberg D.R."/>
            <person name="Seaver E.C."/>
            <person name="Weisblat D.A."/>
            <person name="Putnam N.H."/>
            <person name="Rokhsar D.S."/>
        </authorList>
    </citation>
    <scope>NUCLEOTIDE SEQUENCE [LARGE SCALE GENOMIC DNA]</scope>
</reference>
<evidence type="ECO:0000313" key="1">
    <source>
        <dbReference type="EMBL" id="ESO82231.1"/>
    </source>
</evidence>
<dbReference type="AlphaFoldDB" id="V3ZN16"/>
<dbReference type="GeneID" id="20241327"/>
<name>V3ZN16_LOTGI</name>
<dbReference type="RefSeq" id="XP_009067032.1">
    <property type="nucleotide sequence ID" value="XM_009068784.1"/>
</dbReference>
<dbReference type="HOGENOM" id="CLU_1191057_0_0_1"/>
<proteinExistence type="predicted"/>
<dbReference type="OrthoDB" id="6150304at2759"/>
<accession>V3ZN16</accession>
<evidence type="ECO:0000313" key="2">
    <source>
        <dbReference type="Proteomes" id="UP000030746"/>
    </source>
</evidence>
<dbReference type="KEGG" id="lgi:LOTGIDRAFT_170136"/>
<dbReference type="CTD" id="20241327"/>
<sequence>MLQLRQYLDDEALKAIEGFPASSIDYEAAMKRLDEKYGGLLRHLHAVQQRKPVNFNDISGTKAELLARATGLRDLNVRPLSELQVEDLENQQARAIEKFRTPLGEKIPEPESLHANWMSNTSKIPPFRQEDIFQYLVSNKMRTFDSKCMNAKRQLKVKVFFEDKHVHSVKYNDINEQCSHCYVKCKVVPSLLVTTFQFTTEKTGWKLNVKDYSCLCYHLMYTDICAGLYYICK</sequence>
<protein>
    <submittedName>
        <fullName evidence="1">Uncharacterized protein</fullName>
    </submittedName>
</protein>
<gene>
    <name evidence="1" type="ORF">LOTGIDRAFT_170136</name>
</gene>
<keyword evidence="2" id="KW-1185">Reference proteome</keyword>